<dbReference type="PANTHER" id="PTHR42718:SF9">
    <property type="entry name" value="MAJOR FACILITATOR SUPERFAMILY MULTIDRUG TRANSPORTER MFSC"/>
    <property type="match status" value="1"/>
</dbReference>
<dbReference type="InterPro" id="IPR020846">
    <property type="entry name" value="MFS_dom"/>
</dbReference>
<feature type="domain" description="Major facilitator superfamily (MFS) profile" evidence="9">
    <location>
        <begin position="1"/>
        <end position="440"/>
    </location>
</feature>
<dbReference type="GO" id="GO:0005886">
    <property type="term" value="C:plasma membrane"/>
    <property type="evidence" value="ECO:0007669"/>
    <property type="project" value="UniProtKB-SubCell"/>
</dbReference>
<sequence>MFLNETVLAVALKTLSESLALPISTVQWVTSVFLLTMAVVVPVTGYLLERFDERQVFFASTGLFSTGTLVCALAPGIEILIGGRVLQAGGTALIMPLLMTTIMRSIAPERRGTVLGTVTIVVAVAPALGPTAGGFVLGSLSWRWLFWIVLPILVTVILVGVVALRPAHQGARCALDVPSIPLVAVGFGGLVYGLTAIGESTGGLDVVAVAALSIGCVAITGFVARQLRLQRRDRALLDLRVFTHRRFRVGAGIVGLLFVCMMALSAVLLPIYLQTVLGQTPMATGLVLLPGGLALGVLGPVVGRVYDRIGARGLVIAGTAAATAAVGMLALLGVGSPLWCVVVANLALMIGISLVMTPLNTDALSALPKHLYSHGAATLTTVQQMAGTIGIAVFVTIATRASGSVAAAPDAAGLHRAFAAMVWCPLAALALAFLVRGPRPGPLDAEGR</sequence>
<evidence type="ECO:0000313" key="11">
    <source>
        <dbReference type="Proteomes" id="UP000193577"/>
    </source>
</evidence>
<gene>
    <name evidence="10" type="ORF">B8W67_12975</name>
</gene>
<keyword evidence="7 8" id="KW-0472">Membrane</keyword>
<feature type="transmembrane region" description="Helical" evidence="8">
    <location>
        <begin position="173"/>
        <end position="194"/>
    </location>
</feature>
<organism evidence="10 11">
    <name type="scientific">Mycolicibacillus koreensis</name>
    <dbReference type="NCBI Taxonomy" id="1069220"/>
    <lineage>
        <taxon>Bacteria</taxon>
        <taxon>Bacillati</taxon>
        <taxon>Actinomycetota</taxon>
        <taxon>Actinomycetes</taxon>
        <taxon>Mycobacteriales</taxon>
        <taxon>Mycobacteriaceae</taxon>
        <taxon>Mycolicibacillus</taxon>
    </lineage>
</organism>
<feature type="transmembrane region" description="Helical" evidence="8">
    <location>
        <begin position="81"/>
        <end position="102"/>
    </location>
</feature>
<dbReference type="PROSITE" id="PS50850">
    <property type="entry name" value="MFS"/>
    <property type="match status" value="1"/>
</dbReference>
<dbReference type="Gene3D" id="1.20.1720.10">
    <property type="entry name" value="Multidrug resistance protein D"/>
    <property type="match status" value="1"/>
</dbReference>
<dbReference type="SUPFAM" id="SSF103473">
    <property type="entry name" value="MFS general substrate transporter"/>
    <property type="match status" value="1"/>
</dbReference>
<feature type="transmembrane region" description="Helical" evidence="8">
    <location>
        <begin position="249"/>
        <end position="273"/>
    </location>
</feature>
<evidence type="ECO:0000256" key="5">
    <source>
        <dbReference type="ARBA" id="ARBA00022692"/>
    </source>
</evidence>
<dbReference type="InterPro" id="IPR011701">
    <property type="entry name" value="MFS"/>
</dbReference>
<keyword evidence="5 8" id="KW-0812">Transmembrane</keyword>
<name>A0AA91PE72_9MYCO</name>
<keyword evidence="6 8" id="KW-1133">Transmembrane helix</keyword>
<dbReference type="GO" id="GO:0022857">
    <property type="term" value="F:transmembrane transporter activity"/>
    <property type="evidence" value="ECO:0007669"/>
    <property type="project" value="InterPro"/>
</dbReference>
<dbReference type="Pfam" id="PF07690">
    <property type="entry name" value="MFS_1"/>
    <property type="match status" value="1"/>
</dbReference>
<feature type="transmembrane region" description="Helical" evidence="8">
    <location>
        <begin position="338"/>
        <end position="359"/>
    </location>
</feature>
<feature type="transmembrane region" description="Helical" evidence="8">
    <location>
        <begin position="285"/>
        <end position="306"/>
    </location>
</feature>
<evidence type="ECO:0000256" key="2">
    <source>
        <dbReference type="ARBA" id="ARBA00008537"/>
    </source>
</evidence>
<reference evidence="10 11" key="1">
    <citation type="submission" date="2017-04" db="EMBL/GenBank/DDBJ databases">
        <title>The new phylogeny of genus Mycobacterium.</title>
        <authorList>
            <person name="Tortoli E."/>
            <person name="Trovato A."/>
            <person name="Cirillo D.M."/>
        </authorList>
    </citation>
    <scope>NUCLEOTIDE SEQUENCE [LARGE SCALE GENOMIC DNA]</scope>
    <source>
        <strain evidence="10 11">KCTC 19819</strain>
    </source>
</reference>
<feature type="transmembrane region" description="Helical" evidence="8">
    <location>
        <begin position="144"/>
        <end position="164"/>
    </location>
</feature>
<dbReference type="AlphaFoldDB" id="A0AA91PE72"/>
<feature type="transmembrane region" description="Helical" evidence="8">
    <location>
        <begin position="206"/>
        <end position="224"/>
    </location>
</feature>
<evidence type="ECO:0000313" key="10">
    <source>
        <dbReference type="EMBL" id="OSC33007.1"/>
    </source>
</evidence>
<keyword evidence="3" id="KW-0813">Transport</keyword>
<dbReference type="PRINTS" id="PR01036">
    <property type="entry name" value="TCRTETB"/>
</dbReference>
<feature type="transmembrane region" description="Helical" evidence="8">
    <location>
        <begin position="114"/>
        <end position="138"/>
    </location>
</feature>
<proteinExistence type="inferred from homology"/>
<evidence type="ECO:0000256" key="1">
    <source>
        <dbReference type="ARBA" id="ARBA00004651"/>
    </source>
</evidence>
<dbReference type="InterPro" id="IPR036259">
    <property type="entry name" value="MFS_trans_sf"/>
</dbReference>
<accession>A0AA91PE72</accession>
<feature type="transmembrane region" description="Helical" evidence="8">
    <location>
        <begin position="56"/>
        <end position="75"/>
    </location>
</feature>
<dbReference type="Gene3D" id="1.20.1250.20">
    <property type="entry name" value="MFS general substrate transporter like domains"/>
    <property type="match status" value="1"/>
</dbReference>
<keyword evidence="4" id="KW-1003">Cell membrane</keyword>
<feature type="transmembrane region" description="Helical" evidence="8">
    <location>
        <begin position="313"/>
        <end position="332"/>
    </location>
</feature>
<feature type="transmembrane region" description="Helical" evidence="8">
    <location>
        <begin position="417"/>
        <end position="435"/>
    </location>
</feature>
<dbReference type="NCBIfam" id="TIGR00711">
    <property type="entry name" value="efflux_EmrB"/>
    <property type="match status" value="1"/>
</dbReference>
<feature type="transmembrane region" description="Helical" evidence="8">
    <location>
        <begin position="371"/>
        <end position="397"/>
    </location>
</feature>
<comment type="subcellular location">
    <subcellularLocation>
        <location evidence="1">Cell membrane</location>
        <topology evidence="1">Multi-pass membrane protein</topology>
    </subcellularLocation>
</comment>
<evidence type="ECO:0000256" key="6">
    <source>
        <dbReference type="ARBA" id="ARBA00022989"/>
    </source>
</evidence>
<feature type="transmembrane region" description="Helical" evidence="8">
    <location>
        <begin position="30"/>
        <end position="49"/>
    </location>
</feature>
<evidence type="ECO:0000256" key="3">
    <source>
        <dbReference type="ARBA" id="ARBA00022448"/>
    </source>
</evidence>
<evidence type="ECO:0000256" key="4">
    <source>
        <dbReference type="ARBA" id="ARBA00022475"/>
    </source>
</evidence>
<comment type="caution">
    <text evidence="10">The sequence shown here is derived from an EMBL/GenBank/DDBJ whole genome shotgun (WGS) entry which is preliminary data.</text>
</comment>
<dbReference type="EMBL" id="NCXO01000029">
    <property type="protein sequence ID" value="OSC33007.1"/>
    <property type="molecule type" value="Genomic_DNA"/>
</dbReference>
<keyword evidence="11" id="KW-1185">Reference proteome</keyword>
<evidence type="ECO:0000259" key="9">
    <source>
        <dbReference type="PROSITE" id="PS50850"/>
    </source>
</evidence>
<dbReference type="InterPro" id="IPR004638">
    <property type="entry name" value="EmrB-like"/>
</dbReference>
<dbReference type="PANTHER" id="PTHR42718">
    <property type="entry name" value="MAJOR FACILITATOR SUPERFAMILY MULTIDRUG TRANSPORTER MFSC"/>
    <property type="match status" value="1"/>
</dbReference>
<evidence type="ECO:0000256" key="8">
    <source>
        <dbReference type="SAM" id="Phobius"/>
    </source>
</evidence>
<comment type="similarity">
    <text evidence="2">Belongs to the major facilitator superfamily. EmrB family.</text>
</comment>
<dbReference type="Proteomes" id="UP000193577">
    <property type="component" value="Unassembled WGS sequence"/>
</dbReference>
<protein>
    <submittedName>
        <fullName evidence="10">MFS transporter</fullName>
    </submittedName>
</protein>
<evidence type="ECO:0000256" key="7">
    <source>
        <dbReference type="ARBA" id="ARBA00023136"/>
    </source>
</evidence>